<sequence length="371" mass="40561">MSNNYRWDLAITHRGEELESFVEQYFNNAERRILMIAGAGFDPRTGLVATALSTATAASISALFVQETRAESDKTLAAYATANLEQLMAIVPTHTILDVEIFGADNSVVGGRRAASKLSAQKLTEYTDLVVDISALSVGTSFPMIRYLIELIHSGQSAANLHVMVAHQPELDAKIRAIPTDTAVPVHGFNGGLTLVSGGQQAAKLWLPQLASGRAATLRRIYESINPDEVCAILPFPSTHPRLGDSLLEELLGSDGFPWQMDARSIVHADEDDPLDLYRTVLRLHALREPVFREVGGSQLILSPVGSKVMALGALLAALEKDLPVVYLEDFSYELQGSLDDKLAPPELMHVWLEGTPYPKNRPLLRRIDND</sequence>
<dbReference type="OrthoDB" id="1550492at2"/>
<protein>
    <submittedName>
        <fullName evidence="1">Uncharacterized protein</fullName>
    </submittedName>
</protein>
<comment type="caution">
    <text evidence="1">The sequence shown here is derived from an EMBL/GenBank/DDBJ whole genome shotgun (WGS) entry which is preliminary data.</text>
</comment>
<reference evidence="1 2" key="1">
    <citation type="submission" date="2019-06" db="EMBL/GenBank/DDBJ databases">
        <title>Sequencing the genomes of 1000 actinobacteria strains.</title>
        <authorList>
            <person name="Klenk H.-P."/>
        </authorList>
    </citation>
    <scope>NUCLEOTIDE SEQUENCE [LARGE SCALE GENOMIC DNA]</scope>
    <source>
        <strain evidence="1 2">DSM 20169</strain>
    </source>
</reference>
<dbReference type="EMBL" id="VFOX01000001">
    <property type="protein sequence ID" value="TQL86214.1"/>
    <property type="molecule type" value="Genomic_DNA"/>
</dbReference>
<dbReference type="RefSeq" id="WP_141872090.1">
    <property type="nucleotide sequence ID" value="NZ_VFOX01000001.1"/>
</dbReference>
<keyword evidence="2" id="KW-1185">Reference proteome</keyword>
<gene>
    <name evidence="1" type="ORF">FB560_1863</name>
</gene>
<evidence type="ECO:0000313" key="1">
    <source>
        <dbReference type="EMBL" id="TQL86214.1"/>
    </source>
</evidence>
<dbReference type="AlphaFoldDB" id="A0A543BN13"/>
<name>A0A543BN13_9MICO</name>
<dbReference type="Proteomes" id="UP000317209">
    <property type="component" value="Unassembled WGS sequence"/>
</dbReference>
<accession>A0A543BN13</accession>
<evidence type="ECO:0000313" key="2">
    <source>
        <dbReference type="Proteomes" id="UP000317209"/>
    </source>
</evidence>
<organism evidence="1 2">
    <name type="scientific">Microbacterium saperdae</name>
    <dbReference type="NCBI Taxonomy" id="69368"/>
    <lineage>
        <taxon>Bacteria</taxon>
        <taxon>Bacillati</taxon>
        <taxon>Actinomycetota</taxon>
        <taxon>Actinomycetes</taxon>
        <taxon>Micrococcales</taxon>
        <taxon>Microbacteriaceae</taxon>
        <taxon>Microbacterium</taxon>
    </lineage>
</organism>
<proteinExistence type="predicted"/>